<keyword evidence="2" id="KW-1185">Reference proteome</keyword>
<comment type="caution">
    <text evidence="1">The sequence shown here is derived from an EMBL/GenBank/DDBJ whole genome shotgun (WGS) entry which is preliminary data.</text>
</comment>
<name>A0AAD7H8J2_9AGAR</name>
<gene>
    <name evidence="1" type="ORF">B0H16DRAFT_1898911</name>
</gene>
<dbReference type="Proteomes" id="UP001215598">
    <property type="component" value="Unassembled WGS sequence"/>
</dbReference>
<evidence type="ECO:0000313" key="1">
    <source>
        <dbReference type="EMBL" id="KAJ7715070.1"/>
    </source>
</evidence>
<protein>
    <submittedName>
        <fullName evidence="1">Uncharacterized protein</fullName>
    </submittedName>
</protein>
<evidence type="ECO:0000313" key="2">
    <source>
        <dbReference type="Proteomes" id="UP001215598"/>
    </source>
</evidence>
<proteinExistence type="predicted"/>
<sequence>MLYGSKAPLTLYGSRFPSKIRSTSALVHVRRMVLDPTRLRRTDYVDLSRSKWFPLHLEEPRVHVHYFRLKKQTIPFPPRTAGFFYYYRPKHLPVTASGVRFRVAPSSTAFPIGFDLVRPDGQPWEITLRAIASTQRGPVMKEFLVNQGLVTKAELELCAALCPSRGRGERIVLHYFGQPFLVRFDKATYVQVVCGSELLTTDIRVFHEQRARRTNEYPYSGSALVRFELAESAEQPRAAVLRVLKMIQPPKLRIAGYDGHLPAPVEGELVVRRKMGPGAPLGPWTRKLDSKLGKPLGLLLDRVKMPTQS</sequence>
<dbReference type="EMBL" id="JARKIB010000315">
    <property type="protein sequence ID" value="KAJ7715070.1"/>
    <property type="molecule type" value="Genomic_DNA"/>
</dbReference>
<dbReference type="AlphaFoldDB" id="A0AAD7H8J2"/>
<reference evidence="1" key="1">
    <citation type="submission" date="2023-03" db="EMBL/GenBank/DDBJ databases">
        <title>Massive genome expansion in bonnet fungi (Mycena s.s.) driven by repeated elements and novel gene families across ecological guilds.</title>
        <authorList>
            <consortium name="Lawrence Berkeley National Laboratory"/>
            <person name="Harder C.B."/>
            <person name="Miyauchi S."/>
            <person name="Viragh M."/>
            <person name="Kuo A."/>
            <person name="Thoen E."/>
            <person name="Andreopoulos B."/>
            <person name="Lu D."/>
            <person name="Skrede I."/>
            <person name="Drula E."/>
            <person name="Henrissat B."/>
            <person name="Morin E."/>
            <person name="Kohler A."/>
            <person name="Barry K."/>
            <person name="LaButti K."/>
            <person name="Morin E."/>
            <person name="Salamov A."/>
            <person name="Lipzen A."/>
            <person name="Mereny Z."/>
            <person name="Hegedus B."/>
            <person name="Baldrian P."/>
            <person name="Stursova M."/>
            <person name="Weitz H."/>
            <person name="Taylor A."/>
            <person name="Grigoriev I.V."/>
            <person name="Nagy L.G."/>
            <person name="Martin F."/>
            <person name="Kauserud H."/>
        </authorList>
    </citation>
    <scope>NUCLEOTIDE SEQUENCE</scope>
    <source>
        <strain evidence="1">CBHHK182m</strain>
    </source>
</reference>
<organism evidence="1 2">
    <name type="scientific">Mycena metata</name>
    <dbReference type="NCBI Taxonomy" id="1033252"/>
    <lineage>
        <taxon>Eukaryota</taxon>
        <taxon>Fungi</taxon>
        <taxon>Dikarya</taxon>
        <taxon>Basidiomycota</taxon>
        <taxon>Agaricomycotina</taxon>
        <taxon>Agaricomycetes</taxon>
        <taxon>Agaricomycetidae</taxon>
        <taxon>Agaricales</taxon>
        <taxon>Marasmiineae</taxon>
        <taxon>Mycenaceae</taxon>
        <taxon>Mycena</taxon>
    </lineage>
</organism>
<accession>A0AAD7H8J2</accession>